<dbReference type="AlphaFoldDB" id="A0A1B4XCG9"/>
<organism evidence="1 2">
    <name type="scientific">Sulfuricaulis limicola</name>
    <dbReference type="NCBI Taxonomy" id="1620215"/>
    <lineage>
        <taxon>Bacteria</taxon>
        <taxon>Pseudomonadati</taxon>
        <taxon>Pseudomonadota</taxon>
        <taxon>Gammaproteobacteria</taxon>
        <taxon>Acidiferrobacterales</taxon>
        <taxon>Acidiferrobacteraceae</taxon>
        <taxon>Sulfuricaulis</taxon>
    </lineage>
</organism>
<reference evidence="1 2" key="1">
    <citation type="submission" date="2015-05" db="EMBL/GenBank/DDBJ databases">
        <title>Complete genome sequence of a sulfur-oxidizing gammaproteobacterium strain HA5.</title>
        <authorList>
            <person name="Miura A."/>
            <person name="Kojima H."/>
            <person name="Fukui M."/>
        </authorList>
    </citation>
    <scope>NUCLEOTIDE SEQUENCE [LARGE SCALE GENOMIC DNA]</scope>
    <source>
        <strain evidence="1 2">HA5</strain>
    </source>
</reference>
<dbReference type="EMBL" id="AP014879">
    <property type="protein sequence ID" value="BAV32514.1"/>
    <property type="molecule type" value="Genomic_DNA"/>
</dbReference>
<sequence>MAKILYFSILVDKFGRASEEVALPGSVTDVRTLLAWLRTRGEGWEKALREDAVKVTLNRQFAEADSAVNDKMEIAIVPARLG</sequence>
<dbReference type="RefSeq" id="WP_096359190.1">
    <property type="nucleotide sequence ID" value="NZ_AP014879.1"/>
</dbReference>
<dbReference type="Gene3D" id="3.10.20.30">
    <property type="match status" value="1"/>
</dbReference>
<dbReference type="InParanoid" id="A0A1B4XCG9"/>
<dbReference type="InterPro" id="IPR012675">
    <property type="entry name" value="Beta-grasp_dom_sf"/>
</dbReference>
<dbReference type="InterPro" id="IPR016155">
    <property type="entry name" value="Mopterin_synth/thiamin_S_b"/>
</dbReference>
<dbReference type="InterPro" id="IPR003749">
    <property type="entry name" value="ThiS/MoaD-like"/>
</dbReference>
<name>A0A1B4XCG9_9GAMM</name>
<gene>
    <name evidence="1" type="ORF">SCL_0192</name>
</gene>
<protein>
    <submittedName>
        <fullName evidence="1">Molybdenum cofactor biosynthesis protein MoaD</fullName>
    </submittedName>
</protein>
<keyword evidence="2" id="KW-1185">Reference proteome</keyword>
<evidence type="ECO:0000313" key="1">
    <source>
        <dbReference type="EMBL" id="BAV32514.1"/>
    </source>
</evidence>
<dbReference type="OrthoDB" id="9801945at2"/>
<dbReference type="Proteomes" id="UP000243180">
    <property type="component" value="Chromosome"/>
</dbReference>
<dbReference type="SUPFAM" id="SSF54285">
    <property type="entry name" value="MoaD/ThiS"/>
    <property type="match status" value="1"/>
</dbReference>
<accession>A0A1B4XCG9</accession>
<evidence type="ECO:0000313" key="2">
    <source>
        <dbReference type="Proteomes" id="UP000243180"/>
    </source>
</evidence>
<dbReference type="Pfam" id="PF02597">
    <property type="entry name" value="ThiS"/>
    <property type="match status" value="1"/>
</dbReference>
<proteinExistence type="predicted"/>
<dbReference type="KEGG" id="slim:SCL_0192"/>